<feature type="transmembrane region" description="Helical" evidence="14">
    <location>
        <begin position="362"/>
        <end position="382"/>
    </location>
</feature>
<keyword evidence="10 14" id="KW-1133">Transmembrane helix</keyword>
<dbReference type="EMBL" id="GG745373">
    <property type="protein sequence ID" value="KNE71690.1"/>
    <property type="molecule type" value="Genomic_DNA"/>
</dbReference>
<dbReference type="Pfam" id="PF00122">
    <property type="entry name" value="E1-E2_ATPase"/>
    <property type="match status" value="1"/>
</dbReference>
<keyword evidence="7" id="KW-0067">ATP-binding</keyword>
<keyword evidence="11 14" id="KW-0472">Membrane</keyword>
<dbReference type="SFLD" id="SFLDF00027">
    <property type="entry name" value="p-type_atpase"/>
    <property type="match status" value="1"/>
</dbReference>
<dbReference type="Gene3D" id="2.70.150.10">
    <property type="entry name" value="Calcium-transporting ATPase, cytoplasmic transduction domain A"/>
    <property type="match status" value="1"/>
</dbReference>
<dbReference type="SUPFAM" id="SSF81660">
    <property type="entry name" value="Metal cation-transporting ATPase, ATP-binding domain N"/>
    <property type="match status" value="1"/>
</dbReference>
<evidence type="ECO:0000256" key="6">
    <source>
        <dbReference type="ARBA" id="ARBA00022741"/>
    </source>
</evidence>
<dbReference type="SFLD" id="SFLDG00002">
    <property type="entry name" value="C1.7:_P-type_atpase_like"/>
    <property type="match status" value="1"/>
</dbReference>
<comment type="subcellular location">
    <subcellularLocation>
        <location evidence="1">Membrane</location>
        <topology evidence="1">Multi-pass membrane protein</topology>
    </subcellularLocation>
</comment>
<dbReference type="SUPFAM" id="SSF81665">
    <property type="entry name" value="Calcium ATPase, transmembrane domain M"/>
    <property type="match status" value="1"/>
</dbReference>
<feature type="transmembrane region" description="Helical" evidence="14">
    <location>
        <begin position="1253"/>
        <end position="1271"/>
    </location>
</feature>
<dbReference type="FunFam" id="2.70.150.10:FF:000057">
    <property type="entry name" value="Cation-transporting ATPase"/>
    <property type="match status" value="1"/>
</dbReference>
<comment type="catalytic activity">
    <reaction evidence="12">
        <text>ATP + H2O = ADP + phosphate + H(+)</text>
        <dbReference type="Rhea" id="RHEA:13065"/>
        <dbReference type="ChEBI" id="CHEBI:15377"/>
        <dbReference type="ChEBI" id="CHEBI:15378"/>
        <dbReference type="ChEBI" id="CHEBI:30616"/>
        <dbReference type="ChEBI" id="CHEBI:43474"/>
        <dbReference type="ChEBI" id="CHEBI:456216"/>
    </reaction>
</comment>
<evidence type="ECO:0000256" key="5">
    <source>
        <dbReference type="ARBA" id="ARBA00022723"/>
    </source>
</evidence>
<dbReference type="Gene3D" id="1.20.1110.10">
    <property type="entry name" value="Calcium-transporting ATPase, transmembrane domain"/>
    <property type="match status" value="1"/>
</dbReference>
<dbReference type="GO" id="GO:0016887">
    <property type="term" value="F:ATP hydrolysis activity"/>
    <property type="evidence" value="ECO:0007669"/>
    <property type="project" value="InterPro"/>
</dbReference>
<feature type="transmembrane region" description="Helical" evidence="14">
    <location>
        <begin position="1216"/>
        <end position="1233"/>
    </location>
</feature>
<feature type="transmembrane region" description="Helical" evidence="14">
    <location>
        <begin position="1099"/>
        <end position="1118"/>
    </location>
</feature>
<dbReference type="InterPro" id="IPR018303">
    <property type="entry name" value="ATPase_P-typ_P_site"/>
</dbReference>
<proteinExistence type="inferred from homology"/>
<keyword evidence="3" id="KW-0597">Phosphoprotein</keyword>
<feature type="transmembrane region" description="Helical" evidence="14">
    <location>
        <begin position="580"/>
        <end position="603"/>
    </location>
</feature>
<dbReference type="SUPFAM" id="SSF81653">
    <property type="entry name" value="Calcium ATPase, transduction domain A"/>
    <property type="match status" value="1"/>
</dbReference>
<keyword evidence="8" id="KW-0460">Magnesium</keyword>
<feature type="transmembrane region" description="Helical" evidence="14">
    <location>
        <begin position="140"/>
        <end position="160"/>
    </location>
</feature>
<evidence type="ECO:0000256" key="11">
    <source>
        <dbReference type="ARBA" id="ARBA00023136"/>
    </source>
</evidence>
<keyword evidence="5" id="KW-0479">Metal-binding</keyword>
<dbReference type="VEuPathDB" id="FungiDB:AMAG_16243"/>
<feature type="region of interest" description="Disordered" evidence="13">
    <location>
        <begin position="1"/>
        <end position="112"/>
    </location>
</feature>
<dbReference type="PANTHER" id="PTHR45630:SF8">
    <property type="entry name" value="CATION-TRANSPORTING ATPASE"/>
    <property type="match status" value="1"/>
</dbReference>
<dbReference type="InterPro" id="IPR023298">
    <property type="entry name" value="ATPase_P-typ_TM_dom_sf"/>
</dbReference>
<keyword evidence="4 14" id="KW-0812">Transmembrane</keyword>
<dbReference type="Gene3D" id="3.40.50.1000">
    <property type="entry name" value="HAD superfamily/HAD-like"/>
    <property type="match status" value="1"/>
</dbReference>
<dbReference type="Pfam" id="PF13246">
    <property type="entry name" value="Cation_ATPase"/>
    <property type="match status" value="1"/>
</dbReference>
<dbReference type="PANTHER" id="PTHR45630">
    <property type="entry name" value="CATION-TRANSPORTING ATPASE-RELATED"/>
    <property type="match status" value="1"/>
</dbReference>
<reference evidence="18" key="2">
    <citation type="submission" date="2009-11" db="EMBL/GenBank/DDBJ databases">
        <title>The Genome Sequence of Allomyces macrogynus strain ATCC 38327.</title>
        <authorList>
            <consortium name="The Broad Institute Genome Sequencing Platform"/>
            <person name="Russ C."/>
            <person name="Cuomo C."/>
            <person name="Shea T."/>
            <person name="Young S.K."/>
            <person name="Zeng Q."/>
            <person name="Koehrsen M."/>
            <person name="Haas B."/>
            <person name="Borodovsky M."/>
            <person name="Guigo R."/>
            <person name="Alvarado L."/>
            <person name="Berlin A."/>
            <person name="Borenstein D."/>
            <person name="Chen Z."/>
            <person name="Engels R."/>
            <person name="Freedman E."/>
            <person name="Gellesch M."/>
            <person name="Goldberg J."/>
            <person name="Griggs A."/>
            <person name="Gujja S."/>
            <person name="Heiman D."/>
            <person name="Hepburn T."/>
            <person name="Howarth C."/>
            <person name="Jen D."/>
            <person name="Larson L."/>
            <person name="Lewis B."/>
            <person name="Mehta T."/>
            <person name="Park D."/>
            <person name="Pearson M."/>
            <person name="Roberts A."/>
            <person name="Saif S."/>
            <person name="Shenoy N."/>
            <person name="Sisk P."/>
            <person name="Stolte C."/>
            <person name="Sykes S."/>
            <person name="Walk T."/>
            <person name="White J."/>
            <person name="Yandava C."/>
            <person name="Burger G."/>
            <person name="Gray M.W."/>
            <person name="Holland P.W.H."/>
            <person name="King N."/>
            <person name="Lang F.B.F."/>
            <person name="Roger A.J."/>
            <person name="Ruiz-Trillo I."/>
            <person name="Lander E."/>
            <person name="Nusbaum C."/>
        </authorList>
    </citation>
    <scope>NUCLEOTIDE SEQUENCE [LARGE SCALE GENOMIC DNA]</scope>
    <source>
        <strain evidence="18">ATCC 38327</strain>
    </source>
</reference>
<dbReference type="GO" id="GO:0006874">
    <property type="term" value="P:intracellular calcium ion homeostasis"/>
    <property type="evidence" value="ECO:0007669"/>
    <property type="project" value="TreeGrafter"/>
</dbReference>
<feature type="transmembrane region" description="Helical" evidence="14">
    <location>
        <begin position="337"/>
        <end position="356"/>
    </location>
</feature>
<evidence type="ECO:0000313" key="18">
    <source>
        <dbReference type="Proteomes" id="UP000054350"/>
    </source>
</evidence>
<feature type="transmembrane region" description="Helical" evidence="14">
    <location>
        <begin position="1075"/>
        <end position="1093"/>
    </location>
</feature>
<evidence type="ECO:0000256" key="9">
    <source>
        <dbReference type="ARBA" id="ARBA00022967"/>
    </source>
</evidence>
<dbReference type="GO" id="GO:0140358">
    <property type="term" value="F:P-type transmembrane transporter activity"/>
    <property type="evidence" value="ECO:0007669"/>
    <property type="project" value="InterPro"/>
</dbReference>
<dbReference type="InterPro" id="IPR001757">
    <property type="entry name" value="P_typ_ATPase"/>
</dbReference>
<feature type="domain" description="P-type ATPase A" evidence="15">
    <location>
        <begin position="401"/>
        <end position="534"/>
    </location>
</feature>
<feature type="transmembrane region" description="Helical" evidence="14">
    <location>
        <begin position="548"/>
        <end position="568"/>
    </location>
</feature>
<sequence length="1336" mass="146302">MGPHPPSAGMPPPPPPTTRTSSRPDLAITMPPAPGTPAGDAIESPKQSPTSGDELLSPSDDDDDEWREGTATSVAGNATAVRHRTAAPGPRAPGRPPPAADRRRRASGKQGRARRYWRQVLELEDGDLRARLTLHSVSRVAHAVYLFAVVVTGGLVGLWARWFPDQWIRVFGLRVAAVDDSMLLGASSTSSSAARRATGAESTTPLVAPSATVWVHLHNSWTETHLFPLQHEFFNGHASNVFAGAATAAAADHVLYQLVYFDYRCVRYLWSPAAKSFTTTSDWKDQRWTGAAAAVGSTSPPLGGPAQFGLTQAMAAERRQVFGSNSIEIPARSTLELVMNEILHPFYIFQVFSIILWCLDDYYYYASCIFILSVLSTLETLVETKRNIKRLREMSRFTCLVNVLRGGQWRKMTNLDLVPGDLFEVSMADFTQFPCDALLLSGDCIVNESMLTGESIPVSKVSADDVRMLDAVNLHDPQVPANVSKSFLFCGTRVIRVRSAAAATAAPGAVAESALAMAVRTGFNTTKGSLIRSMLFPKPHKFKFYRDSFRFIGVLACFAAIGFCFSLYNFIQHKASVRVILLRALDLITIIIPPALPATMSIGTSFAISRLRKANIFCISPNHVNVGGKVNAICFDKTGTLTEDGLDVLGVHTLVADNGTTRFSPLLMTPADVGKTPRDAGAGLAMHAMATCHGIKVLDAQHVGDPLDLKMFAWTGWLLEETVLSTNVKSRDGLEDIGIIKQFEFVSELRRMSVITKKLDDGFRLFCKGAPESVREICDPASLPIDFDQRLTDLAHNGFRVIALACRDFSGLNLIKVDKMPRMQAESGLTFLAFVVFENKLKPGSKVALDILRTAQIRCMMCTGDNVLTAISVSRECGIVDRTDDIYVPRLVHARDDPSPSSASSSETEAGALVVPGARTHVVWEAFDDPRYTLDPMTLTPRGVAVAGAEHRRRTAPYALAVTGHVFDWVLEHAPQETIWRMLYKGQVYARMSPDQKQWLVEKLQEMGYCVSFTGDGANDCAALKQADVGLSLSEAEASVAAPFTSTSHDITCILDVIKEGRAALVTSFSCFKYMALYSFIQFTSVTTLYTVASNLGDFQFLYVDLAIILPLAVTMGRSSAYHALVPKRPTANLLSKKVLTSLIGNILLQLVFQLFMFQHVTQQPWYTKPIVNPDEKEVVCFENSALFFLSSFQYIVVAVCFTVGPPYRSSMLKNYAFITTVLVLVLVNISLLATRDAGAMDLFELLPLPFDFQLRILLIAALHFAVAWVAEKYLYVPLSAVGNRAVRRLLRWTGRARGVLRHEPVKPFKQAAAMFAADEAAAATVSAGNRAWGGS</sequence>
<dbReference type="GO" id="GO:0016020">
    <property type="term" value="C:membrane"/>
    <property type="evidence" value="ECO:0007669"/>
    <property type="project" value="UniProtKB-SubCell"/>
</dbReference>
<dbReference type="InterPro" id="IPR006544">
    <property type="entry name" value="P-type_TPase_V"/>
</dbReference>
<feature type="transmembrane region" description="Helical" evidence="14">
    <location>
        <begin position="1186"/>
        <end position="1204"/>
    </location>
</feature>
<dbReference type="GO" id="GO:0019829">
    <property type="term" value="F:ATPase-coupled monoatomic cation transmembrane transporter activity"/>
    <property type="evidence" value="ECO:0007669"/>
    <property type="project" value="TreeGrafter"/>
</dbReference>
<dbReference type="Pfam" id="PF00690">
    <property type="entry name" value="Cation_ATPase_N"/>
    <property type="match status" value="1"/>
</dbReference>
<evidence type="ECO:0000256" key="10">
    <source>
        <dbReference type="ARBA" id="ARBA00022989"/>
    </source>
</evidence>
<name>A0A0L0TAF7_ALLM3</name>
<dbReference type="NCBIfam" id="TIGR01657">
    <property type="entry name" value="P-ATPase-V"/>
    <property type="match status" value="1"/>
</dbReference>
<feature type="transmembrane region" description="Helical" evidence="14">
    <location>
        <begin position="1139"/>
        <end position="1158"/>
    </location>
</feature>
<dbReference type="InterPro" id="IPR008250">
    <property type="entry name" value="ATPase_P-typ_transduc_dom_A_sf"/>
</dbReference>
<evidence type="ECO:0000313" key="17">
    <source>
        <dbReference type="EMBL" id="KNE71690.1"/>
    </source>
</evidence>
<dbReference type="NCBIfam" id="TIGR01494">
    <property type="entry name" value="ATPase_P-type"/>
    <property type="match status" value="2"/>
</dbReference>
<dbReference type="PRINTS" id="PR00119">
    <property type="entry name" value="CATATPASE"/>
</dbReference>
<comment type="similarity">
    <text evidence="2">Belongs to the cation transport ATPase (P-type) (TC 3.A.3) family. Type V subfamily.</text>
</comment>
<dbReference type="GO" id="GO:0046872">
    <property type="term" value="F:metal ion binding"/>
    <property type="evidence" value="ECO:0007669"/>
    <property type="project" value="UniProtKB-KW"/>
</dbReference>
<feature type="compositionally biased region" description="Pro residues" evidence="13">
    <location>
        <begin position="90"/>
        <end position="99"/>
    </location>
</feature>
<dbReference type="SFLD" id="SFLDS00003">
    <property type="entry name" value="Haloacid_Dehalogenase"/>
    <property type="match status" value="1"/>
</dbReference>
<evidence type="ECO:0000256" key="1">
    <source>
        <dbReference type="ARBA" id="ARBA00004141"/>
    </source>
</evidence>
<evidence type="ECO:0000256" key="8">
    <source>
        <dbReference type="ARBA" id="ARBA00022842"/>
    </source>
</evidence>
<evidence type="ECO:0000259" key="15">
    <source>
        <dbReference type="Pfam" id="PF00122"/>
    </source>
</evidence>
<dbReference type="InterPro" id="IPR036412">
    <property type="entry name" value="HAD-like_sf"/>
</dbReference>
<evidence type="ECO:0000256" key="4">
    <source>
        <dbReference type="ARBA" id="ARBA00022692"/>
    </source>
</evidence>
<dbReference type="InterPro" id="IPR059000">
    <property type="entry name" value="ATPase_P-type_domA"/>
</dbReference>
<dbReference type="InterPro" id="IPR023214">
    <property type="entry name" value="HAD_sf"/>
</dbReference>
<dbReference type="PROSITE" id="PS00154">
    <property type="entry name" value="ATPASE_E1_E2"/>
    <property type="match status" value="1"/>
</dbReference>
<evidence type="ECO:0000259" key="16">
    <source>
        <dbReference type="Pfam" id="PF00690"/>
    </source>
</evidence>
<dbReference type="InterPro" id="IPR023299">
    <property type="entry name" value="ATPase_P-typ_cyto_dom_N"/>
</dbReference>
<dbReference type="FunFam" id="1.20.1110.10:FF:000023">
    <property type="entry name" value="Cation-transporting ATPase"/>
    <property type="match status" value="1"/>
</dbReference>
<evidence type="ECO:0000256" key="13">
    <source>
        <dbReference type="SAM" id="MobiDB-lite"/>
    </source>
</evidence>
<evidence type="ECO:0000256" key="3">
    <source>
        <dbReference type="ARBA" id="ARBA00022553"/>
    </source>
</evidence>
<feature type="compositionally biased region" description="Basic residues" evidence="13">
    <location>
        <begin position="102"/>
        <end position="112"/>
    </location>
</feature>
<keyword evidence="18" id="KW-1185">Reference proteome</keyword>
<dbReference type="SUPFAM" id="SSF56784">
    <property type="entry name" value="HAD-like"/>
    <property type="match status" value="1"/>
</dbReference>
<feature type="compositionally biased region" description="Pro residues" evidence="13">
    <location>
        <begin position="1"/>
        <end position="17"/>
    </location>
</feature>
<dbReference type="InterPro" id="IPR004014">
    <property type="entry name" value="ATPase_P-typ_cation-transptr_N"/>
</dbReference>
<accession>A0A0L0TAF7</accession>
<dbReference type="OrthoDB" id="48943at2759"/>
<feature type="domain" description="Cation-transporting P-type ATPase N-terminal" evidence="16">
    <location>
        <begin position="309"/>
        <end position="357"/>
    </location>
</feature>
<dbReference type="eggNOG" id="KOG0208">
    <property type="taxonomic scope" value="Eukaryota"/>
</dbReference>
<evidence type="ECO:0000256" key="7">
    <source>
        <dbReference type="ARBA" id="ARBA00022840"/>
    </source>
</evidence>
<dbReference type="InterPro" id="IPR044492">
    <property type="entry name" value="P_typ_ATPase_HD_dom"/>
</dbReference>
<dbReference type="OMA" id="FSCFQYM"/>
<dbReference type="Gene3D" id="3.40.1110.10">
    <property type="entry name" value="Calcium-transporting ATPase, cytoplasmic domain N"/>
    <property type="match status" value="1"/>
</dbReference>
<dbReference type="STRING" id="578462.A0A0L0TAF7"/>
<evidence type="ECO:0000256" key="12">
    <source>
        <dbReference type="ARBA" id="ARBA00049360"/>
    </source>
</evidence>
<dbReference type="FunFam" id="3.40.50.1000:FF:000068">
    <property type="entry name" value="Cation-transporting ATPase"/>
    <property type="match status" value="1"/>
</dbReference>
<reference evidence="17 18" key="1">
    <citation type="submission" date="2009-11" db="EMBL/GenBank/DDBJ databases">
        <title>Annotation of Allomyces macrogynus ATCC 38327.</title>
        <authorList>
            <consortium name="The Broad Institute Genome Sequencing Platform"/>
            <person name="Russ C."/>
            <person name="Cuomo C."/>
            <person name="Burger G."/>
            <person name="Gray M.W."/>
            <person name="Holland P.W.H."/>
            <person name="King N."/>
            <person name="Lang F.B.F."/>
            <person name="Roger A.J."/>
            <person name="Ruiz-Trillo I."/>
            <person name="Young S.K."/>
            <person name="Zeng Q."/>
            <person name="Gargeya S."/>
            <person name="Fitzgerald M."/>
            <person name="Haas B."/>
            <person name="Abouelleil A."/>
            <person name="Alvarado L."/>
            <person name="Arachchi H.M."/>
            <person name="Berlin A."/>
            <person name="Chapman S.B."/>
            <person name="Gearin G."/>
            <person name="Goldberg J."/>
            <person name="Griggs A."/>
            <person name="Gujja S."/>
            <person name="Hansen M."/>
            <person name="Heiman D."/>
            <person name="Howarth C."/>
            <person name="Larimer J."/>
            <person name="Lui A."/>
            <person name="MacDonald P.J.P."/>
            <person name="McCowen C."/>
            <person name="Montmayeur A."/>
            <person name="Murphy C."/>
            <person name="Neiman D."/>
            <person name="Pearson M."/>
            <person name="Priest M."/>
            <person name="Roberts A."/>
            <person name="Saif S."/>
            <person name="Shea T."/>
            <person name="Sisk P."/>
            <person name="Stolte C."/>
            <person name="Sykes S."/>
            <person name="Wortman J."/>
            <person name="Nusbaum C."/>
            <person name="Birren B."/>
        </authorList>
    </citation>
    <scope>NUCLEOTIDE SEQUENCE [LARGE SCALE GENOMIC DNA]</scope>
    <source>
        <strain evidence="17 18">ATCC 38327</strain>
    </source>
</reference>
<gene>
    <name evidence="17" type="ORF">AMAG_16243</name>
</gene>
<dbReference type="GO" id="GO:0005524">
    <property type="term" value="F:ATP binding"/>
    <property type="evidence" value="ECO:0007669"/>
    <property type="project" value="UniProtKB-KW"/>
</dbReference>
<evidence type="ECO:0000256" key="14">
    <source>
        <dbReference type="SAM" id="Phobius"/>
    </source>
</evidence>
<dbReference type="Proteomes" id="UP000054350">
    <property type="component" value="Unassembled WGS sequence"/>
</dbReference>
<protein>
    <submittedName>
        <fullName evidence="17">HAD ATPase, P-type, family IC</fullName>
    </submittedName>
</protein>
<evidence type="ECO:0000256" key="2">
    <source>
        <dbReference type="ARBA" id="ARBA00006000"/>
    </source>
</evidence>
<keyword evidence="9" id="KW-1278">Translocase</keyword>
<keyword evidence="6" id="KW-0547">Nucleotide-binding</keyword>
<organism evidence="17 18">
    <name type="scientific">Allomyces macrogynus (strain ATCC 38327)</name>
    <name type="common">Allomyces javanicus var. macrogynus</name>
    <dbReference type="NCBI Taxonomy" id="578462"/>
    <lineage>
        <taxon>Eukaryota</taxon>
        <taxon>Fungi</taxon>
        <taxon>Fungi incertae sedis</taxon>
        <taxon>Blastocladiomycota</taxon>
        <taxon>Blastocladiomycetes</taxon>
        <taxon>Blastocladiales</taxon>
        <taxon>Blastocladiaceae</taxon>
        <taxon>Allomyces</taxon>
    </lineage>
</organism>